<proteinExistence type="predicted"/>
<evidence type="ECO:0000313" key="2">
    <source>
        <dbReference type="Proteomes" id="UP000829685"/>
    </source>
</evidence>
<dbReference type="AlphaFoldDB" id="A0A9P9WQ54"/>
<keyword evidence="2" id="KW-1185">Reference proteome</keyword>
<comment type="caution">
    <text evidence="1">The sequence shown here is derived from an EMBL/GenBank/DDBJ whole genome shotgun (WGS) entry which is preliminary data.</text>
</comment>
<sequence length="133" mass="14706">MSHLQYFTYAGYGKKITDEYHYSSTVRVGNRFEISGQGGWDPNSGEISGNLTAEVDQALANVDLALKQAGSKGWPEVYKITMFYTTDEVLGVWQPLAKKWFPDHRPILTAIGVRALGLPAMHVEIEAVAVEST</sequence>
<name>A0A9P9WQ54_9PEZI</name>
<protein>
    <submittedName>
        <fullName evidence="1">Uncharacterized protein</fullName>
    </submittedName>
</protein>
<dbReference type="OrthoDB" id="309640at2759"/>
<reference evidence="1" key="1">
    <citation type="submission" date="2021-03" db="EMBL/GenBank/DDBJ databases">
        <title>Revisited historic fungal species revealed as producer of novel bioactive compounds through whole genome sequencing and comparative genomics.</title>
        <authorList>
            <person name="Vignolle G.A."/>
            <person name="Hochenegger N."/>
            <person name="Mach R.L."/>
            <person name="Mach-Aigner A.R."/>
            <person name="Javad Rahimi M."/>
            <person name="Salim K.A."/>
            <person name="Chan C.M."/>
            <person name="Lim L.B.L."/>
            <person name="Cai F."/>
            <person name="Druzhinina I.S."/>
            <person name="U'Ren J.M."/>
            <person name="Derntl C."/>
        </authorList>
    </citation>
    <scope>NUCLEOTIDE SEQUENCE</scope>
    <source>
        <strain evidence="1">TUCIM 5799</strain>
    </source>
</reference>
<dbReference type="InterPro" id="IPR006175">
    <property type="entry name" value="YjgF/YER057c/UK114"/>
</dbReference>
<dbReference type="InterPro" id="IPR035959">
    <property type="entry name" value="RutC-like_sf"/>
</dbReference>
<gene>
    <name evidence="1" type="ORF">JX265_004858</name>
</gene>
<organism evidence="1 2">
    <name type="scientific">Neoarthrinium moseri</name>
    <dbReference type="NCBI Taxonomy" id="1658444"/>
    <lineage>
        <taxon>Eukaryota</taxon>
        <taxon>Fungi</taxon>
        <taxon>Dikarya</taxon>
        <taxon>Ascomycota</taxon>
        <taxon>Pezizomycotina</taxon>
        <taxon>Sordariomycetes</taxon>
        <taxon>Xylariomycetidae</taxon>
        <taxon>Amphisphaeriales</taxon>
        <taxon>Apiosporaceae</taxon>
        <taxon>Neoarthrinium</taxon>
    </lineage>
</organism>
<dbReference type="PANTHER" id="PTHR43857:SF1">
    <property type="entry name" value="YJGH FAMILY PROTEIN"/>
    <property type="match status" value="1"/>
</dbReference>
<dbReference type="Gene3D" id="3.30.1330.40">
    <property type="entry name" value="RutC-like"/>
    <property type="match status" value="1"/>
</dbReference>
<dbReference type="Proteomes" id="UP000829685">
    <property type="component" value="Unassembled WGS sequence"/>
</dbReference>
<dbReference type="Pfam" id="PF01042">
    <property type="entry name" value="Ribonuc_L-PSP"/>
    <property type="match status" value="1"/>
</dbReference>
<dbReference type="EMBL" id="JAFIMR010000009">
    <property type="protein sequence ID" value="KAI1874650.1"/>
    <property type="molecule type" value="Genomic_DNA"/>
</dbReference>
<accession>A0A9P9WQ54</accession>
<dbReference type="SUPFAM" id="SSF55298">
    <property type="entry name" value="YjgF-like"/>
    <property type="match status" value="1"/>
</dbReference>
<evidence type="ECO:0000313" key="1">
    <source>
        <dbReference type="EMBL" id="KAI1874650.1"/>
    </source>
</evidence>
<dbReference type="PANTHER" id="PTHR43857">
    <property type="entry name" value="BLR7761 PROTEIN"/>
    <property type="match status" value="1"/>
</dbReference>